<evidence type="ECO:0000259" key="5">
    <source>
        <dbReference type="Pfam" id="PF09095"/>
    </source>
</evidence>
<dbReference type="PANTHER" id="PTHR36306:SF1">
    <property type="entry name" value="ALPHA-AMYLASE-RELATED"/>
    <property type="match status" value="1"/>
</dbReference>
<dbReference type="SUPFAM" id="SSF74650">
    <property type="entry name" value="Galactose mutarotase-like"/>
    <property type="match status" value="1"/>
</dbReference>
<dbReference type="GO" id="GO:0030246">
    <property type="term" value="F:carbohydrate binding"/>
    <property type="evidence" value="ECO:0007669"/>
    <property type="project" value="InterPro"/>
</dbReference>
<evidence type="ECO:0000259" key="4">
    <source>
        <dbReference type="Pfam" id="PF09094"/>
    </source>
</evidence>
<feature type="domain" description="Alpha-amylase/4-alpha-glucanotransferase C-terminal" evidence="5">
    <location>
        <begin position="394"/>
        <end position="658"/>
    </location>
</feature>
<dbReference type="PANTHER" id="PTHR36306">
    <property type="entry name" value="ALPHA-AMYLASE-RELATED-RELATED"/>
    <property type="match status" value="1"/>
</dbReference>
<keyword evidence="2" id="KW-0119">Carbohydrate metabolism</keyword>
<dbReference type="Pfam" id="PF09095">
    <property type="entry name" value="AmyA-gluTrfs_C"/>
    <property type="match status" value="1"/>
</dbReference>
<feature type="domain" description="Alpha-amylase/4-alpha-glucanotransferase central" evidence="4">
    <location>
        <begin position="311"/>
        <end position="383"/>
    </location>
</feature>
<dbReference type="Gene3D" id="3.20.110.20">
    <property type="match status" value="1"/>
</dbReference>
<sequence length="664" mass="77811">MEKVTLLFGVHMHQPVDNFSECIAEAVAKSYKPFFDVMMRYPEFKFSLHCSGWLLNEIRKKYPELFNVMKLLTQKGSIEWLTAGYYEPVLSAIPSNDRIAQVKKLNRFLKKHFGVRPKGLWLTERVWESTLIPDLVQCGIEYVVVDDYHFLSSGFPAKKLDGYYTTEEGGAKCALFPISKPLRYDLPFSNVEKAIESVLGYRNRDGSAAVFFDDAEKFGLWPNTFEWVYEQGWLEKFVRLVLDEQLIVTQHYKEYMQEHHSLGIAYLNNTSYFEMGEWSLNNEDAKELHALQKYLGQEYMEKKGIAFVKGGIWKNFFVKYPESNYLHKRMLWLSKQSESFSKVQKEALYKLQTNDVFWHGVFGGIYLPNLRDNAYRYLLEIERGFERKEKEFLDIDQDGYEELKVRTDELSLVFSLKEGGTLMEFGSFETLFNWQNTLMRKEESYHFQPELLEETKELESIHDGMVMDELLKKELVFDSIPRYSFIDCFSKKPFVLEHLREGSQEIKRVQSAAECKLQKGNILFFTQGSVFEHANVQIEKRYRVKDKALHLDLQLFSELEDRLYYALEFNLHFAHLSTLTLNGEKIAEGFSQKNCREIALYDDFTNKSVRLQSQQECDVHAYIASSIAKSESGYDKTPQQLTLFCSFSMEQKLDLHISLEICDV</sequence>
<dbReference type="InterPro" id="IPR011013">
    <property type="entry name" value="Gal_mutarotase_sf_dom"/>
</dbReference>
<dbReference type="SUPFAM" id="SSF88688">
    <property type="entry name" value="Families 57/38 glycoside transferase middle domain"/>
    <property type="match status" value="1"/>
</dbReference>
<dbReference type="Pfam" id="PF03065">
    <property type="entry name" value="Glyco_hydro_57"/>
    <property type="match status" value="1"/>
</dbReference>
<dbReference type="SUPFAM" id="SSF88713">
    <property type="entry name" value="Glycoside hydrolase/deacetylase"/>
    <property type="match status" value="1"/>
</dbReference>
<dbReference type="InterPro" id="IPR004300">
    <property type="entry name" value="Glyco_hydro_57_N"/>
</dbReference>
<evidence type="ECO:0000313" key="7">
    <source>
        <dbReference type="Proteomes" id="UP000593910"/>
    </source>
</evidence>
<reference evidence="6 7" key="1">
    <citation type="submission" date="2019-06" db="EMBL/GenBank/DDBJ databases">
        <title>Sulfurimonas gotlandica sp. nov., a chemoautotrophic and psychrotolerant epsilonproteobacterium isolated from a pelagic redoxcline, and an emended description of the genus Sulfurimonas.</title>
        <authorList>
            <person name="Wang S."/>
            <person name="Jiang L."/>
            <person name="Shao Z."/>
        </authorList>
    </citation>
    <scope>NUCLEOTIDE SEQUENCE [LARGE SCALE GENOMIC DNA]</scope>
    <source>
        <strain evidence="6 7">B2</strain>
    </source>
</reference>
<evidence type="ECO:0000259" key="3">
    <source>
        <dbReference type="Pfam" id="PF03065"/>
    </source>
</evidence>
<dbReference type="InterPro" id="IPR011330">
    <property type="entry name" value="Glyco_hydro/deAcase_b/a-brl"/>
</dbReference>
<dbReference type="Proteomes" id="UP000593910">
    <property type="component" value="Chromosome"/>
</dbReference>
<accession>A0A7M1AY81</accession>
<dbReference type="KEGG" id="smax:FJR03_11280"/>
<name>A0A7M1AY81_9BACT</name>
<evidence type="ECO:0000256" key="2">
    <source>
        <dbReference type="ARBA" id="ARBA00023277"/>
    </source>
</evidence>
<proteinExistence type="inferred from homology"/>
<keyword evidence="7" id="KW-1185">Reference proteome</keyword>
<evidence type="ECO:0000313" key="6">
    <source>
        <dbReference type="EMBL" id="QOP42286.1"/>
    </source>
</evidence>
<feature type="domain" description="Glycoside hydrolase family 57 N-terminal" evidence="3">
    <location>
        <begin position="28"/>
        <end position="266"/>
    </location>
</feature>
<dbReference type="InterPro" id="IPR014718">
    <property type="entry name" value="GH-type_carb-bd"/>
</dbReference>
<comment type="similarity">
    <text evidence="1">Belongs to the glycosyl hydrolase 57 family.</text>
</comment>
<evidence type="ECO:0000256" key="1">
    <source>
        <dbReference type="ARBA" id="ARBA00006821"/>
    </source>
</evidence>
<organism evidence="6 7">
    <name type="scientific">Sulfurimonas marina</name>
    <dbReference type="NCBI Taxonomy" id="2590551"/>
    <lineage>
        <taxon>Bacteria</taxon>
        <taxon>Pseudomonadati</taxon>
        <taxon>Campylobacterota</taxon>
        <taxon>Epsilonproteobacteria</taxon>
        <taxon>Campylobacterales</taxon>
        <taxon>Sulfurimonadaceae</taxon>
        <taxon>Sulfurimonas</taxon>
    </lineage>
</organism>
<dbReference type="InterPro" id="IPR015179">
    <property type="entry name" value="A-amylase/a-glucTrfase_C"/>
</dbReference>
<dbReference type="GO" id="GO:0003824">
    <property type="term" value="F:catalytic activity"/>
    <property type="evidence" value="ECO:0007669"/>
    <property type="project" value="InterPro"/>
</dbReference>
<dbReference type="InterPro" id="IPR028995">
    <property type="entry name" value="Glyco_hydro_57/38_cen_sf"/>
</dbReference>
<dbReference type="EMBL" id="CP041165">
    <property type="protein sequence ID" value="QOP42286.1"/>
    <property type="molecule type" value="Genomic_DNA"/>
</dbReference>
<dbReference type="AlphaFoldDB" id="A0A7M1AY81"/>
<dbReference type="GO" id="GO:0005975">
    <property type="term" value="P:carbohydrate metabolic process"/>
    <property type="evidence" value="ECO:0007669"/>
    <property type="project" value="InterPro"/>
</dbReference>
<dbReference type="RefSeq" id="WP_193113607.1">
    <property type="nucleotide sequence ID" value="NZ_CP041165.1"/>
</dbReference>
<dbReference type="Pfam" id="PF09094">
    <property type="entry name" value="AmyA-A_glucT_m"/>
    <property type="match status" value="1"/>
</dbReference>
<dbReference type="Gene3D" id="2.70.98.10">
    <property type="match status" value="1"/>
</dbReference>
<dbReference type="InterPro" id="IPR052046">
    <property type="entry name" value="GH57_Enzymes"/>
</dbReference>
<dbReference type="InterPro" id="IPR015178">
    <property type="entry name" value="A-amylase/a-glucTrfase_central"/>
</dbReference>
<gene>
    <name evidence="6" type="ORF">FJR03_11280</name>
</gene>
<dbReference type="CDD" id="cd10793">
    <property type="entry name" value="GH57N_TLGT_like"/>
    <property type="match status" value="1"/>
</dbReference>
<protein>
    <submittedName>
        <fullName evidence="6">DUF1926 domain-containing protein</fullName>
    </submittedName>
</protein>